<evidence type="ECO:0000256" key="2">
    <source>
        <dbReference type="ARBA" id="ARBA00022741"/>
    </source>
</evidence>
<sequence>MSKFFRSVSSDSSSSDGASDKDSPGEPDAHAGAEPSDDGTRDAAATLARLSPATGTVDTSLHSQVLLHALLEERCMNEAVREHQSTGNRRQDEVLVRQTARAKYQALCSLLSSHNLVASGLEHDQFAPTRQQYRAGLDLLSRDGTFTVERDAARMPKLLSDAQPVQSAEGAAQPQVLAFGGMLSSITLDGVAATHPLLESSRYVRDFDELSILGRGGYGVVYRVRNRLDNLEYAVKKVPISAARIARIRSHGQRELDQLLSEVRTLARLDHPNIVRYFTGWIEWSDNSALPPQAVHETGQRDDSEASRDLPSLGRIITETESDSDGVLFEDSLPRPGRPSYCEQSSQELRVERHIDGWSASCAPSASHAYTASDAVAQIGPCLALHLQMGLYPLTLADFLTPLANGHNTHDVLPVEHCFHLQPSVDVLLALMDGVEYLHSQGIVHRDIKPANVFMATNSDPRKTRGSVDLFLCHSCRENGEATPVQLKVRIGDFGLVAALAQPEHETGTQGSPVGTELYRPLTAISNTSADLDMYALGIISFELLWKFATRMERLETIQRLKLGIFPASFDQTVGGTPGQARACIAEMLSLGQGQATALSLDAVKRRWLHIQASVVPD</sequence>
<dbReference type="SMART" id="SM00220">
    <property type="entry name" value="S_TKc"/>
    <property type="match status" value="1"/>
</dbReference>
<dbReference type="Pfam" id="PF00069">
    <property type="entry name" value="Pkinase"/>
    <property type="match status" value="2"/>
</dbReference>
<dbReference type="eggNOG" id="KOG1035">
    <property type="taxonomic scope" value="Eukaryota"/>
</dbReference>
<dbReference type="GO" id="GO:0004694">
    <property type="term" value="F:eukaryotic translation initiation factor 2alpha kinase activity"/>
    <property type="evidence" value="ECO:0007669"/>
    <property type="project" value="TreeGrafter"/>
</dbReference>
<dbReference type="Gene3D" id="3.30.200.20">
    <property type="entry name" value="Phosphorylase Kinase, domain 1"/>
    <property type="match status" value="1"/>
</dbReference>
<evidence type="ECO:0000256" key="4">
    <source>
        <dbReference type="ARBA" id="ARBA00022840"/>
    </source>
</evidence>
<proteinExistence type="inferred from homology"/>
<dbReference type="PROSITE" id="PS00107">
    <property type="entry name" value="PROTEIN_KINASE_ATP"/>
    <property type="match status" value="1"/>
</dbReference>
<evidence type="ECO:0000256" key="6">
    <source>
        <dbReference type="PROSITE-ProRule" id="PRU10141"/>
    </source>
</evidence>
<feature type="region of interest" description="Disordered" evidence="7">
    <location>
        <begin position="292"/>
        <end position="315"/>
    </location>
</feature>
<dbReference type="InterPro" id="IPR011009">
    <property type="entry name" value="Kinase-like_dom_sf"/>
</dbReference>
<keyword evidence="4 6" id="KW-0067">ATP-binding</keyword>
<protein>
    <recommendedName>
        <fullName evidence="8">Protein kinase domain-containing protein</fullName>
    </recommendedName>
</protein>
<dbReference type="SUPFAM" id="SSF56112">
    <property type="entry name" value="Protein kinase-like (PK-like)"/>
    <property type="match status" value="1"/>
</dbReference>
<feature type="compositionally biased region" description="Low complexity" evidence="7">
    <location>
        <begin position="7"/>
        <end position="17"/>
    </location>
</feature>
<dbReference type="Proteomes" id="UP000011761">
    <property type="component" value="Unassembled WGS sequence"/>
</dbReference>
<dbReference type="Gene3D" id="1.10.510.10">
    <property type="entry name" value="Transferase(Phosphotransferase) domain 1"/>
    <property type="match status" value="1"/>
</dbReference>
<accession>M2LCE5</accession>
<dbReference type="STRING" id="717646.M2LCE5"/>
<dbReference type="PANTHER" id="PTHR11042:SF187">
    <property type="entry name" value="EUKARYOTIC TRANSLATION INITIATION FACTOR 2-ALPHA KINASE 2"/>
    <property type="match status" value="1"/>
</dbReference>
<evidence type="ECO:0000256" key="1">
    <source>
        <dbReference type="ARBA" id="ARBA00022679"/>
    </source>
</evidence>
<dbReference type="PROSITE" id="PS50011">
    <property type="entry name" value="PROTEIN_KINASE_DOM"/>
    <property type="match status" value="1"/>
</dbReference>
<dbReference type="InterPro" id="IPR000719">
    <property type="entry name" value="Prot_kinase_dom"/>
</dbReference>
<comment type="similarity">
    <text evidence="5">Belongs to the protein kinase superfamily. Ser/Thr protein kinase family. GCN2 subfamily.</text>
</comment>
<dbReference type="PANTHER" id="PTHR11042">
    <property type="entry name" value="EUKARYOTIC TRANSLATION INITIATION FACTOR 2-ALPHA KINASE EIF2-ALPHA KINASE -RELATED"/>
    <property type="match status" value="1"/>
</dbReference>
<dbReference type="GO" id="GO:0005737">
    <property type="term" value="C:cytoplasm"/>
    <property type="evidence" value="ECO:0007669"/>
    <property type="project" value="TreeGrafter"/>
</dbReference>
<name>M2LCE5_BAUPA</name>
<keyword evidence="1" id="KW-0808">Transferase</keyword>
<dbReference type="GO" id="GO:0005524">
    <property type="term" value="F:ATP binding"/>
    <property type="evidence" value="ECO:0007669"/>
    <property type="project" value="UniProtKB-UniRule"/>
</dbReference>
<gene>
    <name evidence="9" type="ORF">BAUCODRAFT_299027</name>
</gene>
<dbReference type="GO" id="GO:0005634">
    <property type="term" value="C:nucleus"/>
    <property type="evidence" value="ECO:0007669"/>
    <property type="project" value="TreeGrafter"/>
</dbReference>
<feature type="compositionally biased region" description="Basic and acidic residues" evidence="7">
    <location>
        <begin position="18"/>
        <end position="31"/>
    </location>
</feature>
<dbReference type="RefSeq" id="XP_007681134.1">
    <property type="nucleotide sequence ID" value="XM_007682944.1"/>
</dbReference>
<dbReference type="InterPro" id="IPR008271">
    <property type="entry name" value="Ser/Thr_kinase_AS"/>
</dbReference>
<dbReference type="HOGENOM" id="CLU_018993_0_0_1"/>
<evidence type="ECO:0000313" key="9">
    <source>
        <dbReference type="EMBL" id="EMC91617.1"/>
    </source>
</evidence>
<evidence type="ECO:0000256" key="5">
    <source>
        <dbReference type="ARBA" id="ARBA00037982"/>
    </source>
</evidence>
<keyword evidence="10" id="KW-1185">Reference proteome</keyword>
<dbReference type="AlphaFoldDB" id="M2LCE5"/>
<dbReference type="InterPro" id="IPR017441">
    <property type="entry name" value="Protein_kinase_ATP_BS"/>
</dbReference>
<dbReference type="GeneID" id="19111045"/>
<reference evidence="9 10" key="1">
    <citation type="journal article" date="2012" name="PLoS Pathog.">
        <title>Diverse lifestyles and strategies of plant pathogenesis encoded in the genomes of eighteen Dothideomycetes fungi.</title>
        <authorList>
            <person name="Ohm R.A."/>
            <person name="Feau N."/>
            <person name="Henrissat B."/>
            <person name="Schoch C.L."/>
            <person name="Horwitz B.A."/>
            <person name="Barry K.W."/>
            <person name="Condon B.J."/>
            <person name="Copeland A.C."/>
            <person name="Dhillon B."/>
            <person name="Glaser F."/>
            <person name="Hesse C.N."/>
            <person name="Kosti I."/>
            <person name="LaButti K."/>
            <person name="Lindquist E.A."/>
            <person name="Lucas S."/>
            <person name="Salamov A.A."/>
            <person name="Bradshaw R.E."/>
            <person name="Ciuffetti L."/>
            <person name="Hamelin R.C."/>
            <person name="Kema G.H.J."/>
            <person name="Lawrence C."/>
            <person name="Scott J.A."/>
            <person name="Spatafora J.W."/>
            <person name="Turgeon B.G."/>
            <person name="de Wit P.J.G.M."/>
            <person name="Zhong S."/>
            <person name="Goodwin S.B."/>
            <person name="Grigoriev I.V."/>
        </authorList>
    </citation>
    <scope>NUCLEOTIDE SEQUENCE [LARGE SCALE GENOMIC DNA]</scope>
    <source>
        <strain evidence="9 10">UAMH 10762</strain>
    </source>
</reference>
<evidence type="ECO:0000256" key="7">
    <source>
        <dbReference type="SAM" id="MobiDB-lite"/>
    </source>
</evidence>
<dbReference type="KEGG" id="bcom:BAUCODRAFT_299027"/>
<evidence type="ECO:0000256" key="3">
    <source>
        <dbReference type="ARBA" id="ARBA00022777"/>
    </source>
</evidence>
<dbReference type="OMA" id="YGAWVEQ"/>
<feature type="domain" description="Protein kinase" evidence="8">
    <location>
        <begin position="207"/>
        <end position="618"/>
    </location>
</feature>
<feature type="region of interest" description="Disordered" evidence="7">
    <location>
        <begin position="1"/>
        <end position="42"/>
    </location>
</feature>
<keyword evidence="3" id="KW-0418">Kinase</keyword>
<dbReference type="PROSITE" id="PS00108">
    <property type="entry name" value="PROTEIN_KINASE_ST"/>
    <property type="match status" value="1"/>
</dbReference>
<evidence type="ECO:0000313" key="10">
    <source>
        <dbReference type="Proteomes" id="UP000011761"/>
    </source>
</evidence>
<organism evidence="9 10">
    <name type="scientific">Baudoinia panamericana (strain UAMH 10762)</name>
    <name type="common">Angels' share fungus</name>
    <name type="synonym">Baudoinia compniacensis (strain UAMH 10762)</name>
    <dbReference type="NCBI Taxonomy" id="717646"/>
    <lineage>
        <taxon>Eukaryota</taxon>
        <taxon>Fungi</taxon>
        <taxon>Dikarya</taxon>
        <taxon>Ascomycota</taxon>
        <taxon>Pezizomycotina</taxon>
        <taxon>Dothideomycetes</taxon>
        <taxon>Dothideomycetidae</taxon>
        <taxon>Mycosphaerellales</taxon>
        <taxon>Teratosphaeriaceae</taxon>
        <taxon>Baudoinia</taxon>
    </lineage>
</organism>
<dbReference type="EMBL" id="KB445563">
    <property type="protein sequence ID" value="EMC91617.1"/>
    <property type="molecule type" value="Genomic_DNA"/>
</dbReference>
<dbReference type="InterPro" id="IPR050339">
    <property type="entry name" value="CC_SR_Kinase"/>
</dbReference>
<feature type="binding site" evidence="6">
    <location>
        <position position="237"/>
    </location>
    <ligand>
        <name>ATP</name>
        <dbReference type="ChEBI" id="CHEBI:30616"/>
    </ligand>
</feature>
<feature type="compositionally biased region" description="Basic and acidic residues" evidence="7">
    <location>
        <begin position="298"/>
        <end position="308"/>
    </location>
</feature>
<keyword evidence="2 6" id="KW-0547">Nucleotide-binding</keyword>
<dbReference type="OrthoDB" id="1405469at2759"/>
<evidence type="ECO:0000259" key="8">
    <source>
        <dbReference type="PROSITE" id="PS50011"/>
    </source>
</evidence>